<name>A0ABW3Q5V6_9BACT</name>
<feature type="coiled-coil region" evidence="1">
    <location>
        <begin position="37"/>
        <end position="68"/>
    </location>
</feature>
<keyword evidence="1" id="KW-0175">Coiled coil</keyword>
<evidence type="ECO:0000256" key="1">
    <source>
        <dbReference type="SAM" id="Coils"/>
    </source>
</evidence>
<comment type="caution">
    <text evidence="2">The sequence shown here is derived from an EMBL/GenBank/DDBJ whole genome shotgun (WGS) entry which is preliminary data.</text>
</comment>
<organism evidence="2 3">
    <name type="scientific">Larkinella insperata</name>
    <dbReference type="NCBI Taxonomy" id="332158"/>
    <lineage>
        <taxon>Bacteria</taxon>
        <taxon>Pseudomonadati</taxon>
        <taxon>Bacteroidota</taxon>
        <taxon>Cytophagia</taxon>
        <taxon>Cytophagales</taxon>
        <taxon>Spirosomataceae</taxon>
        <taxon>Larkinella</taxon>
    </lineage>
</organism>
<evidence type="ECO:0000313" key="2">
    <source>
        <dbReference type="EMBL" id="MFD1140823.1"/>
    </source>
</evidence>
<dbReference type="RefSeq" id="WP_379883931.1">
    <property type="nucleotide sequence ID" value="NZ_JBHTLP010000003.1"/>
</dbReference>
<evidence type="ECO:0000313" key="3">
    <source>
        <dbReference type="Proteomes" id="UP001597116"/>
    </source>
</evidence>
<accession>A0ABW3Q5V6</accession>
<sequence>MAILPMLIDYLLLTGTSNVMETFFVDSPEIAQNSIALAELEDSIRNTAQQYERAVKRAKSLLAGVDKETAATIIAGTPRYVYMKQLGHKALTPEDVSAIINALGTEEEKQVITAFPQAQKALNDRLKTTPIIGTVYKQAKLTSNQYYQRQDVSERWTPEQMIAVIDVLDRLRV</sequence>
<keyword evidence="3" id="KW-1185">Reference proteome</keyword>
<dbReference type="EMBL" id="JBHTLP010000003">
    <property type="protein sequence ID" value="MFD1140823.1"/>
    <property type="molecule type" value="Genomic_DNA"/>
</dbReference>
<proteinExistence type="predicted"/>
<reference evidence="3" key="1">
    <citation type="journal article" date="2019" name="Int. J. Syst. Evol. Microbiol.">
        <title>The Global Catalogue of Microorganisms (GCM) 10K type strain sequencing project: providing services to taxonomists for standard genome sequencing and annotation.</title>
        <authorList>
            <consortium name="The Broad Institute Genomics Platform"/>
            <consortium name="The Broad Institute Genome Sequencing Center for Infectious Disease"/>
            <person name="Wu L."/>
            <person name="Ma J."/>
        </authorList>
    </citation>
    <scope>NUCLEOTIDE SEQUENCE [LARGE SCALE GENOMIC DNA]</scope>
    <source>
        <strain evidence="3">CCUG 55608</strain>
    </source>
</reference>
<gene>
    <name evidence="2" type="ORF">ACFQ4C_06875</name>
</gene>
<protein>
    <submittedName>
        <fullName evidence="2">Uncharacterized protein</fullName>
    </submittedName>
</protein>
<dbReference type="Proteomes" id="UP001597116">
    <property type="component" value="Unassembled WGS sequence"/>
</dbReference>